<dbReference type="EMBL" id="HACG01016744">
    <property type="protein sequence ID" value="CEK63609.1"/>
    <property type="molecule type" value="Transcribed_RNA"/>
</dbReference>
<sequence>MPNKLTIFIFGFVLKKCYMLINEHALSWVTASSSSSSQTAADVCNHGGNLLISIAIVHAAMAKIP</sequence>
<organism evidence="2">
    <name type="scientific">Arion vulgaris</name>
    <dbReference type="NCBI Taxonomy" id="1028688"/>
    <lineage>
        <taxon>Eukaryota</taxon>
        <taxon>Metazoa</taxon>
        <taxon>Spiralia</taxon>
        <taxon>Lophotrochozoa</taxon>
        <taxon>Mollusca</taxon>
        <taxon>Gastropoda</taxon>
        <taxon>Heterobranchia</taxon>
        <taxon>Euthyneura</taxon>
        <taxon>Panpulmonata</taxon>
        <taxon>Eupulmonata</taxon>
        <taxon>Stylommatophora</taxon>
        <taxon>Helicina</taxon>
        <taxon>Arionoidea</taxon>
        <taxon>Arionidae</taxon>
        <taxon>Arion</taxon>
    </lineage>
</organism>
<dbReference type="EMBL" id="HACG01016740">
    <property type="protein sequence ID" value="CEK63605.1"/>
    <property type="molecule type" value="Transcribed_RNA"/>
</dbReference>
<dbReference type="AlphaFoldDB" id="A0A0B6Z4P5"/>
<protein>
    <submittedName>
        <fullName evidence="2">Uncharacterized protein</fullName>
    </submittedName>
</protein>
<name>A0A0B6Z4P5_9EUPU</name>
<proteinExistence type="predicted"/>
<reference evidence="2" key="1">
    <citation type="submission" date="2014-12" db="EMBL/GenBank/DDBJ databases">
        <title>Insight into the proteome of Arion vulgaris.</title>
        <authorList>
            <person name="Aradska J."/>
            <person name="Bulat T."/>
            <person name="Smidak R."/>
            <person name="Sarate P."/>
            <person name="Gangsoo J."/>
            <person name="Sialana F."/>
            <person name="Bilban M."/>
            <person name="Lubec G."/>
        </authorList>
    </citation>
    <scope>NUCLEOTIDE SEQUENCE</scope>
    <source>
        <tissue evidence="2">Skin</tissue>
    </source>
</reference>
<evidence type="ECO:0000313" key="2">
    <source>
        <dbReference type="EMBL" id="CEK63609.1"/>
    </source>
</evidence>
<evidence type="ECO:0000313" key="1">
    <source>
        <dbReference type="EMBL" id="CEK63605.1"/>
    </source>
</evidence>
<gene>
    <name evidence="2" type="primary">ORF48855</name>
    <name evidence="1" type="synonym">ORF48835</name>
</gene>
<accession>A0A0B6Z4P5</accession>